<feature type="transmembrane region" description="Helical" evidence="6">
    <location>
        <begin position="16"/>
        <end position="42"/>
    </location>
</feature>
<keyword evidence="3 6" id="KW-1133">Transmembrane helix</keyword>
<organism evidence="7 8">
    <name type="scientific">Paenibacillus gansuensis</name>
    <dbReference type="NCBI Taxonomy" id="306542"/>
    <lineage>
        <taxon>Bacteria</taxon>
        <taxon>Bacillati</taxon>
        <taxon>Bacillota</taxon>
        <taxon>Bacilli</taxon>
        <taxon>Bacillales</taxon>
        <taxon>Paenibacillaceae</taxon>
        <taxon>Paenibacillus</taxon>
    </lineage>
</organism>
<comment type="similarity">
    <text evidence="5">Belongs to the bacteriophage holin family. Cp-1 holin subfamily.</text>
</comment>
<evidence type="ECO:0000256" key="6">
    <source>
        <dbReference type="SAM" id="Phobius"/>
    </source>
</evidence>
<evidence type="ECO:0000256" key="1">
    <source>
        <dbReference type="ARBA" id="ARBA00004141"/>
    </source>
</evidence>
<keyword evidence="4 6" id="KW-0472">Membrane</keyword>
<evidence type="ECO:0000256" key="4">
    <source>
        <dbReference type="ARBA" id="ARBA00023136"/>
    </source>
</evidence>
<evidence type="ECO:0000313" key="7">
    <source>
        <dbReference type="EMBL" id="MFD2614509.1"/>
    </source>
</evidence>
<evidence type="ECO:0000313" key="8">
    <source>
        <dbReference type="Proteomes" id="UP001597541"/>
    </source>
</evidence>
<sequence>MKTTELFKITSELTGIYAAAQASFVAVTGFIGLAVTTLYGGWSAPFELLLWLIGVDYVSGMVASIVDKTKIQSSRGFIGLLRKGTIMLIILICHKVDVALETDVVQMGAIYFYIVNELISLIENAGRMKLPVPDQLVNIISVLKGKGGLTK</sequence>
<dbReference type="InterPro" id="IPR006480">
    <property type="entry name" value="Phage_holin_4_1"/>
</dbReference>
<dbReference type="Proteomes" id="UP001597541">
    <property type="component" value="Unassembled WGS sequence"/>
</dbReference>
<dbReference type="NCBIfam" id="TIGR01593">
    <property type="entry name" value="holin_tox_secr"/>
    <property type="match status" value="1"/>
</dbReference>
<evidence type="ECO:0000256" key="2">
    <source>
        <dbReference type="ARBA" id="ARBA00022692"/>
    </source>
</evidence>
<keyword evidence="8" id="KW-1185">Reference proteome</keyword>
<comment type="caution">
    <text evidence="7">The sequence shown here is derived from an EMBL/GenBank/DDBJ whole genome shotgun (WGS) entry which is preliminary data.</text>
</comment>
<comment type="subcellular location">
    <subcellularLocation>
        <location evidence="1">Membrane</location>
        <topology evidence="1">Multi-pass membrane protein</topology>
    </subcellularLocation>
</comment>
<feature type="transmembrane region" description="Helical" evidence="6">
    <location>
        <begin position="48"/>
        <end position="66"/>
    </location>
</feature>
<reference evidence="8" key="1">
    <citation type="journal article" date="2019" name="Int. J. Syst. Evol. Microbiol.">
        <title>The Global Catalogue of Microorganisms (GCM) 10K type strain sequencing project: providing services to taxonomists for standard genome sequencing and annotation.</title>
        <authorList>
            <consortium name="The Broad Institute Genomics Platform"/>
            <consortium name="The Broad Institute Genome Sequencing Center for Infectious Disease"/>
            <person name="Wu L."/>
            <person name="Ma J."/>
        </authorList>
    </citation>
    <scope>NUCLEOTIDE SEQUENCE [LARGE SCALE GENOMIC DNA]</scope>
    <source>
        <strain evidence="8">KCTC 3950</strain>
    </source>
</reference>
<keyword evidence="2 6" id="KW-0812">Transmembrane</keyword>
<evidence type="ECO:0000256" key="3">
    <source>
        <dbReference type="ARBA" id="ARBA00022989"/>
    </source>
</evidence>
<dbReference type="EMBL" id="JBHUME010000012">
    <property type="protein sequence ID" value="MFD2614509.1"/>
    <property type="molecule type" value="Genomic_DNA"/>
</dbReference>
<evidence type="ECO:0000256" key="5">
    <source>
        <dbReference type="ARBA" id="ARBA00023600"/>
    </source>
</evidence>
<name>A0ABW5PJ04_9BACL</name>
<gene>
    <name evidence="7" type="ORF">ACFSUF_19020</name>
</gene>
<accession>A0ABW5PJ04</accession>
<proteinExistence type="inferred from homology"/>
<dbReference type="RefSeq" id="WP_377605444.1">
    <property type="nucleotide sequence ID" value="NZ_JBHUME010000012.1"/>
</dbReference>
<protein>
    <submittedName>
        <fullName evidence="7">Holin family protein</fullName>
    </submittedName>
</protein>
<dbReference type="Pfam" id="PF05105">
    <property type="entry name" value="Phage_holin_4_1"/>
    <property type="match status" value="1"/>
</dbReference>